<feature type="region of interest" description="Disordered" evidence="8">
    <location>
        <begin position="55"/>
        <end position="76"/>
    </location>
</feature>
<keyword evidence="11" id="KW-1185">Reference proteome</keyword>
<protein>
    <recommendedName>
        <fullName evidence="2">Glutamine synthetase</fullName>
    </recommendedName>
</protein>
<evidence type="ECO:0000313" key="10">
    <source>
        <dbReference type="EMBL" id="CAF9941613.1"/>
    </source>
</evidence>
<dbReference type="SUPFAM" id="SSF55931">
    <property type="entry name" value="Glutamine synthetase/guanido kinase"/>
    <property type="match status" value="1"/>
</dbReference>
<keyword evidence="3" id="KW-0436">Ligase</keyword>
<evidence type="ECO:0000256" key="2">
    <source>
        <dbReference type="ARBA" id="ARBA00021364"/>
    </source>
</evidence>
<comment type="caution">
    <text evidence="10">The sequence shown here is derived from an EMBL/GenBank/DDBJ whole genome shotgun (WGS) entry which is preliminary data.</text>
</comment>
<dbReference type="Pfam" id="PF00120">
    <property type="entry name" value="Gln-synt_C"/>
    <property type="match status" value="1"/>
</dbReference>
<dbReference type="GO" id="GO:0004356">
    <property type="term" value="F:glutamine synthetase activity"/>
    <property type="evidence" value="ECO:0007669"/>
    <property type="project" value="InterPro"/>
</dbReference>
<feature type="compositionally biased region" description="Polar residues" evidence="8">
    <location>
        <begin position="56"/>
        <end position="66"/>
    </location>
</feature>
<keyword evidence="5" id="KW-0067">ATP-binding</keyword>
<evidence type="ECO:0000256" key="5">
    <source>
        <dbReference type="ARBA" id="ARBA00022840"/>
    </source>
</evidence>
<dbReference type="Gene3D" id="3.30.590.10">
    <property type="entry name" value="Glutamine synthetase/guanido kinase, catalytic domain"/>
    <property type="match status" value="1"/>
</dbReference>
<comment type="similarity">
    <text evidence="1 6 7">Belongs to the glutamine synthetase family.</text>
</comment>
<dbReference type="PROSITE" id="PS51987">
    <property type="entry name" value="GS_CATALYTIC"/>
    <property type="match status" value="1"/>
</dbReference>
<evidence type="ECO:0000256" key="4">
    <source>
        <dbReference type="ARBA" id="ARBA00022741"/>
    </source>
</evidence>
<dbReference type="SMART" id="SM01230">
    <property type="entry name" value="Gln-synt_C"/>
    <property type="match status" value="1"/>
</dbReference>
<name>A0A8H3PIJ8_9LECA</name>
<dbReference type="InterPro" id="IPR036651">
    <property type="entry name" value="Gln_synt_N_sf"/>
</dbReference>
<dbReference type="GO" id="GO:0006576">
    <property type="term" value="P:biogenic amine metabolic process"/>
    <property type="evidence" value="ECO:0007669"/>
    <property type="project" value="UniProtKB-ARBA"/>
</dbReference>
<accession>A0A8H3PIJ8</accession>
<dbReference type="PANTHER" id="PTHR43785:SF12">
    <property type="entry name" value="TYPE-1 GLUTAMINE SYNTHETASE 2"/>
    <property type="match status" value="1"/>
</dbReference>
<evidence type="ECO:0000256" key="3">
    <source>
        <dbReference type="ARBA" id="ARBA00022598"/>
    </source>
</evidence>
<reference evidence="10" key="1">
    <citation type="submission" date="2021-03" db="EMBL/GenBank/DDBJ databases">
        <authorList>
            <person name="Tagirdzhanova G."/>
        </authorList>
    </citation>
    <scope>NUCLEOTIDE SEQUENCE</scope>
</reference>
<dbReference type="GO" id="GO:0005524">
    <property type="term" value="F:ATP binding"/>
    <property type="evidence" value="ECO:0007669"/>
    <property type="project" value="UniProtKB-KW"/>
</dbReference>
<dbReference type="InterPro" id="IPR008146">
    <property type="entry name" value="Gln_synth_cat_dom"/>
</dbReference>
<proteinExistence type="inferred from homology"/>
<feature type="domain" description="GS catalytic" evidence="9">
    <location>
        <begin position="193"/>
        <end position="559"/>
    </location>
</feature>
<organism evidence="10 11">
    <name type="scientific">Alectoria fallacina</name>
    <dbReference type="NCBI Taxonomy" id="1903189"/>
    <lineage>
        <taxon>Eukaryota</taxon>
        <taxon>Fungi</taxon>
        <taxon>Dikarya</taxon>
        <taxon>Ascomycota</taxon>
        <taxon>Pezizomycotina</taxon>
        <taxon>Lecanoromycetes</taxon>
        <taxon>OSLEUM clade</taxon>
        <taxon>Lecanoromycetidae</taxon>
        <taxon>Lecanorales</taxon>
        <taxon>Lecanorineae</taxon>
        <taxon>Parmeliaceae</taxon>
        <taxon>Alectoria</taxon>
    </lineage>
</organism>
<dbReference type="Proteomes" id="UP000664203">
    <property type="component" value="Unassembled WGS sequence"/>
</dbReference>
<dbReference type="InterPro" id="IPR014746">
    <property type="entry name" value="Gln_synth/guanido_kin_cat_dom"/>
</dbReference>
<dbReference type="FunFam" id="3.10.20.70:FF:000013">
    <property type="entry name" value="Glutamine synthetase bacteria"/>
    <property type="match status" value="1"/>
</dbReference>
<evidence type="ECO:0000313" key="11">
    <source>
        <dbReference type="Proteomes" id="UP000664203"/>
    </source>
</evidence>
<dbReference type="SUPFAM" id="SSF54368">
    <property type="entry name" value="Glutamine synthetase, N-terminal domain"/>
    <property type="match status" value="1"/>
</dbReference>
<sequence length="559" mass="62039">MLKNDRAASAHLGAAEEPLIELGNQFSFGARKFLKFIKFIAFFLCRNASCRRLVDNPNSRTRSPRPNIQMGDSGGGTEVTYKSLEHVLRNDNKVKVAGIDIDGVLRGKLMSKKKFLGIAKEGFGFCSVIFGWDMHDQTYFKELKISNAENGYHDIIAVPDLSSFRRIPWEDDVPFFLVSFLDPNHRGPISACPRGLLKTAVDRLEKQGLGAMAGAEYEFFQFRAPVNNGIDAKERNSSSTAKFLQENSHNALPPLTEGMFGYSLTRPVHNQEYYYGIYDACETFGCGIEGWHTESGPGVFEAALEFGEIKQMADKAGLFKYVVKSLGSKFGITPCFMAKPREGLPGNSGHMHVSIVDKSGKNMFYRGSKDPNPPYQDLEHLSDMGRHFLAGLLDGLPDVMPIVAPTINSYKRLVENFWAPVTVSWGLEHRAASIRLIAPPTASPKATRFEVRVAGADANPFLVLAAILALGWRGVEKKLEIKVPPLGKGQSVGGASDKGIRLAKGLKEATAQMMRKESVAREVFGDEFVEHFGGTREHEIKLWDEAVTDWEFKRYVETV</sequence>
<keyword evidence="4" id="KW-0547">Nucleotide-binding</keyword>
<gene>
    <name evidence="10" type="ORF">ALECFALPRED_009241</name>
</gene>
<evidence type="ECO:0000256" key="7">
    <source>
        <dbReference type="RuleBase" id="RU000384"/>
    </source>
</evidence>
<dbReference type="PANTHER" id="PTHR43785">
    <property type="entry name" value="GAMMA-GLUTAMYLPUTRESCINE SYNTHETASE"/>
    <property type="match status" value="1"/>
</dbReference>
<evidence type="ECO:0000256" key="8">
    <source>
        <dbReference type="SAM" id="MobiDB-lite"/>
    </source>
</evidence>
<evidence type="ECO:0000256" key="1">
    <source>
        <dbReference type="ARBA" id="ARBA00009897"/>
    </source>
</evidence>
<dbReference type="OrthoDB" id="77835at2759"/>
<dbReference type="EMBL" id="CAJPDR010000672">
    <property type="protein sequence ID" value="CAF9941613.1"/>
    <property type="molecule type" value="Genomic_DNA"/>
</dbReference>
<dbReference type="GO" id="GO:0006542">
    <property type="term" value="P:glutamine biosynthetic process"/>
    <property type="evidence" value="ECO:0007669"/>
    <property type="project" value="InterPro"/>
</dbReference>
<evidence type="ECO:0000256" key="6">
    <source>
        <dbReference type="PROSITE-ProRule" id="PRU01331"/>
    </source>
</evidence>
<evidence type="ECO:0000259" key="9">
    <source>
        <dbReference type="PROSITE" id="PS51987"/>
    </source>
</evidence>
<dbReference type="AlphaFoldDB" id="A0A8H3PIJ8"/>
<dbReference type="Gene3D" id="3.10.20.70">
    <property type="entry name" value="Glutamine synthetase, N-terminal domain"/>
    <property type="match status" value="1"/>
</dbReference>
<dbReference type="FunFam" id="3.30.590.10:FF:000005">
    <property type="entry name" value="Probable glutamine synthetase"/>
    <property type="match status" value="1"/>
</dbReference>